<organism evidence="4 5">
    <name type="scientific">Pseudomonas oryzihabitans</name>
    <dbReference type="NCBI Taxonomy" id="47885"/>
    <lineage>
        <taxon>Bacteria</taxon>
        <taxon>Pseudomonadati</taxon>
        <taxon>Pseudomonadota</taxon>
        <taxon>Gammaproteobacteria</taxon>
        <taxon>Pseudomonadales</taxon>
        <taxon>Pseudomonadaceae</taxon>
        <taxon>Pseudomonas</taxon>
    </lineage>
</organism>
<dbReference type="RefSeq" id="WP_059314364.1">
    <property type="nucleotide sequence ID" value="NZ_CP013987.1"/>
</dbReference>
<accession>A0A0U4WII3</accession>
<sequence length="128" mass="14128">MKPRSLDIQRQILVLEDDPRQRELLTEILTEQGLNVVAVASSDDALAHMDTRGSDTKLVIADVNVPGMLDGLAFAQLAAASWPTVPFIIISGYIDQDLAILPRRAAFLPKPWGVDDLCQLVENLLPRR</sequence>
<dbReference type="KEGG" id="por:APT59_07990"/>
<dbReference type="InterPro" id="IPR050595">
    <property type="entry name" value="Bact_response_regulator"/>
</dbReference>
<dbReference type="GO" id="GO:0000160">
    <property type="term" value="P:phosphorelay signal transduction system"/>
    <property type="evidence" value="ECO:0007669"/>
    <property type="project" value="InterPro"/>
</dbReference>
<dbReference type="Pfam" id="PF00072">
    <property type="entry name" value="Response_reg"/>
    <property type="match status" value="1"/>
</dbReference>
<dbReference type="EMBL" id="CP013987">
    <property type="protein sequence ID" value="ALZ84156.1"/>
    <property type="molecule type" value="Genomic_DNA"/>
</dbReference>
<dbReference type="OrthoDB" id="9784719at2"/>
<gene>
    <name evidence="4" type="ORF">APT59_07990</name>
</gene>
<name>A0A0U4WII3_9PSED</name>
<dbReference type="PANTHER" id="PTHR44591:SF3">
    <property type="entry name" value="RESPONSE REGULATORY DOMAIN-CONTAINING PROTEIN"/>
    <property type="match status" value="1"/>
</dbReference>
<feature type="domain" description="Response regulatory" evidence="3">
    <location>
        <begin position="11"/>
        <end position="125"/>
    </location>
</feature>
<dbReference type="SMART" id="SM00448">
    <property type="entry name" value="REC"/>
    <property type="match status" value="1"/>
</dbReference>
<evidence type="ECO:0000313" key="5">
    <source>
        <dbReference type="Proteomes" id="UP000064137"/>
    </source>
</evidence>
<evidence type="ECO:0000256" key="2">
    <source>
        <dbReference type="PROSITE-ProRule" id="PRU00169"/>
    </source>
</evidence>
<proteinExistence type="predicted"/>
<evidence type="ECO:0000313" key="4">
    <source>
        <dbReference type="EMBL" id="ALZ84156.1"/>
    </source>
</evidence>
<dbReference type="Gene3D" id="3.40.50.2300">
    <property type="match status" value="1"/>
</dbReference>
<reference evidence="4 5" key="1">
    <citation type="submission" date="2016-01" db="EMBL/GenBank/DDBJ databases">
        <title>Annotation of Pseudomonas oryzihabitans USDA-ARS-USMARC-56511.</title>
        <authorList>
            <person name="Harhay G.P."/>
            <person name="Harhay D.M."/>
            <person name="Smith T.P.L."/>
            <person name="Bono J.L."/>
            <person name="Heaton M.P."/>
            <person name="Clawson M.L."/>
            <person name="Chitko-Mckown C.G."/>
            <person name="Capik S.F."/>
            <person name="DeDonder K.D."/>
            <person name="Apley M.D."/>
            <person name="Lubbers B.V."/>
            <person name="White B.J."/>
            <person name="Larson R.L."/>
        </authorList>
    </citation>
    <scope>NUCLEOTIDE SEQUENCE [LARGE SCALE GENOMIC DNA]</scope>
    <source>
        <strain evidence="4 5">USDA-ARS-USMARC-56511</strain>
    </source>
</reference>
<evidence type="ECO:0000259" key="3">
    <source>
        <dbReference type="PROSITE" id="PS50110"/>
    </source>
</evidence>
<protein>
    <recommendedName>
        <fullName evidence="3">Response regulatory domain-containing protein</fullName>
    </recommendedName>
</protein>
<dbReference type="InterPro" id="IPR001789">
    <property type="entry name" value="Sig_transdc_resp-reg_receiver"/>
</dbReference>
<feature type="modified residue" description="4-aspartylphosphate" evidence="2">
    <location>
        <position position="62"/>
    </location>
</feature>
<dbReference type="SUPFAM" id="SSF52172">
    <property type="entry name" value="CheY-like"/>
    <property type="match status" value="1"/>
</dbReference>
<dbReference type="Proteomes" id="UP000064137">
    <property type="component" value="Chromosome"/>
</dbReference>
<dbReference type="InterPro" id="IPR011006">
    <property type="entry name" value="CheY-like_superfamily"/>
</dbReference>
<dbReference type="PROSITE" id="PS50110">
    <property type="entry name" value="RESPONSE_REGULATORY"/>
    <property type="match status" value="1"/>
</dbReference>
<evidence type="ECO:0000256" key="1">
    <source>
        <dbReference type="ARBA" id="ARBA00022553"/>
    </source>
</evidence>
<keyword evidence="1 2" id="KW-0597">Phosphoprotein</keyword>
<dbReference type="CDD" id="cd00156">
    <property type="entry name" value="REC"/>
    <property type="match status" value="1"/>
</dbReference>
<dbReference type="AlphaFoldDB" id="A0A0U4WII3"/>
<dbReference type="PANTHER" id="PTHR44591">
    <property type="entry name" value="STRESS RESPONSE REGULATOR PROTEIN 1"/>
    <property type="match status" value="1"/>
</dbReference>